<evidence type="ECO:0000313" key="3">
    <source>
        <dbReference type="Proteomes" id="UP000199701"/>
    </source>
</evidence>
<dbReference type="AlphaFoldDB" id="A0A1I0PH44"/>
<dbReference type="EMBL" id="FOJI01000005">
    <property type="protein sequence ID" value="SEW13731.1"/>
    <property type="molecule type" value="Genomic_DNA"/>
</dbReference>
<evidence type="ECO:0000259" key="1">
    <source>
        <dbReference type="Pfam" id="PF13649"/>
    </source>
</evidence>
<dbReference type="Pfam" id="PF13649">
    <property type="entry name" value="Methyltransf_25"/>
    <property type="match status" value="1"/>
</dbReference>
<evidence type="ECO:0000313" key="2">
    <source>
        <dbReference type="EMBL" id="SEW13731.1"/>
    </source>
</evidence>
<feature type="domain" description="Methyltransferase" evidence="1">
    <location>
        <begin position="45"/>
        <end position="141"/>
    </location>
</feature>
<dbReference type="Gene3D" id="2.20.25.110">
    <property type="entry name" value="S-adenosyl-L-methionine-dependent methyltransferases"/>
    <property type="match status" value="1"/>
</dbReference>
<dbReference type="InterPro" id="IPR050723">
    <property type="entry name" value="CFA/CMAS"/>
</dbReference>
<dbReference type="STRING" id="99656.SAMN05421659_10586"/>
<sequence>MKALDSNWYKSIWGLDIKEQSWVQDTENQVDFIVKTLELTGNERILDLACGFGRHALSLARRGFQITGVDITKEFIQDAIQNAESEGLKAQFINSDIRDLHFANEYDVVLNLADGAIGYLESDEENLKIFDVISNALKPGGKHFMDICNAQHAEQYFPVQYWDAGESTLSVSRFEWDDKKRIMLYGDATIVYGEAAKKPDIAYGAPQRLYSIDEINEIWKQRGMQVMQTFSDYYGKEASYKNLQLMVSSRKL</sequence>
<accession>A0A1I0PH44</accession>
<dbReference type="GO" id="GO:0032259">
    <property type="term" value="P:methylation"/>
    <property type="evidence" value="ECO:0007669"/>
    <property type="project" value="UniProtKB-KW"/>
</dbReference>
<organism evidence="2 3">
    <name type="scientific">[Clostridium] fimetarium</name>
    <dbReference type="NCBI Taxonomy" id="99656"/>
    <lineage>
        <taxon>Bacteria</taxon>
        <taxon>Bacillati</taxon>
        <taxon>Bacillota</taxon>
        <taxon>Clostridia</taxon>
        <taxon>Lachnospirales</taxon>
        <taxon>Lachnospiraceae</taxon>
    </lineage>
</organism>
<reference evidence="2 3" key="1">
    <citation type="submission" date="2016-10" db="EMBL/GenBank/DDBJ databases">
        <authorList>
            <person name="de Groot N.N."/>
        </authorList>
    </citation>
    <scope>NUCLEOTIDE SEQUENCE [LARGE SCALE GENOMIC DNA]</scope>
    <source>
        <strain evidence="2 3">DSM 9179</strain>
    </source>
</reference>
<dbReference type="InterPro" id="IPR041698">
    <property type="entry name" value="Methyltransf_25"/>
</dbReference>
<keyword evidence="2" id="KW-0489">Methyltransferase</keyword>
<dbReference type="PANTHER" id="PTHR43667">
    <property type="entry name" value="CYCLOPROPANE-FATTY-ACYL-PHOSPHOLIPID SYNTHASE"/>
    <property type="match status" value="1"/>
</dbReference>
<keyword evidence="3" id="KW-1185">Reference proteome</keyword>
<dbReference type="SUPFAM" id="SSF53335">
    <property type="entry name" value="S-adenosyl-L-methionine-dependent methyltransferases"/>
    <property type="match status" value="1"/>
</dbReference>
<dbReference type="PANTHER" id="PTHR43667:SF2">
    <property type="entry name" value="FATTY ACID C-METHYL TRANSFERASE"/>
    <property type="match status" value="1"/>
</dbReference>
<dbReference type="GO" id="GO:0008168">
    <property type="term" value="F:methyltransferase activity"/>
    <property type="evidence" value="ECO:0007669"/>
    <property type="project" value="UniProtKB-KW"/>
</dbReference>
<dbReference type="Proteomes" id="UP000199701">
    <property type="component" value="Unassembled WGS sequence"/>
</dbReference>
<name>A0A1I0PH44_9FIRM</name>
<dbReference type="InterPro" id="IPR029063">
    <property type="entry name" value="SAM-dependent_MTases_sf"/>
</dbReference>
<gene>
    <name evidence="2" type="ORF">SAMN05421659_10586</name>
</gene>
<dbReference type="CDD" id="cd02440">
    <property type="entry name" value="AdoMet_MTases"/>
    <property type="match status" value="1"/>
</dbReference>
<proteinExistence type="predicted"/>
<keyword evidence="2" id="KW-0808">Transferase</keyword>
<dbReference type="Gene3D" id="3.40.50.150">
    <property type="entry name" value="Vaccinia Virus protein VP39"/>
    <property type="match status" value="1"/>
</dbReference>
<protein>
    <submittedName>
        <fullName evidence="2">Methyltransferase domain-containing protein</fullName>
    </submittedName>
</protein>